<feature type="transmembrane region" description="Helical" evidence="1">
    <location>
        <begin position="282"/>
        <end position="299"/>
    </location>
</feature>
<gene>
    <name evidence="2" type="ORF">BCF46_2061</name>
</gene>
<protein>
    <submittedName>
        <fullName evidence="2">GPH family glycoside/pentoside/hexuronide:cation symporter</fullName>
    </submittedName>
</protein>
<evidence type="ECO:0000313" key="2">
    <source>
        <dbReference type="EMBL" id="RLJ51836.1"/>
    </source>
</evidence>
<proteinExistence type="predicted"/>
<comment type="caution">
    <text evidence="2">The sequence shown here is derived from an EMBL/GenBank/DDBJ whole genome shotgun (WGS) entry which is preliminary data.</text>
</comment>
<dbReference type="EMBL" id="RCCE01000003">
    <property type="protein sequence ID" value="RLJ51836.1"/>
    <property type="molecule type" value="Genomic_DNA"/>
</dbReference>
<feature type="transmembrane region" description="Helical" evidence="1">
    <location>
        <begin position="349"/>
        <end position="366"/>
    </location>
</feature>
<feature type="transmembrane region" description="Helical" evidence="1">
    <location>
        <begin position="219"/>
        <end position="240"/>
    </location>
</feature>
<feature type="transmembrane region" description="Helical" evidence="1">
    <location>
        <begin position="12"/>
        <end position="33"/>
    </location>
</feature>
<sequence length="412" mass="42850">MVMSLPRTGERLAAYSLFAAVLSGAGLPIYIYAPKYYADTYGVSLAALAAVLFGLRLFDVVQDPVLGWISERLGAWRKAAMASVAALLAVSMIGLFGVAPPIAPLWWFGLTITGLFTAFSFLTINFYAQGITKAGAVSGSHTTVAAWRETGALLGVCVAAITPTLLQGVVEAPFAAFAAGFAGVTVIAAALMAPEWSGRIDHEPTQIGAILKDMTARRLLLLALVNATPLAVSSTLFLFYVESRLGAPGWEGPLLVLFFLAAALSAPLWASLASRWGEKSTLLLAMCVAIVAFGCVTMLGSGDVLFFAVICIATGATIGADLTLLPALFARRMAVISPSGGQGFGLWSLVNKFTLAFAAAILLPILETQGFSAGVAENTGAALITLTVLYALVPCALKLVAIGLLLATPLKE</sequence>
<feature type="transmembrane region" description="Helical" evidence="1">
    <location>
        <begin position="105"/>
        <end position="128"/>
    </location>
</feature>
<feature type="transmembrane region" description="Helical" evidence="1">
    <location>
        <begin position="381"/>
        <end position="407"/>
    </location>
</feature>
<feature type="transmembrane region" description="Helical" evidence="1">
    <location>
        <begin position="39"/>
        <end position="58"/>
    </location>
</feature>
<keyword evidence="1" id="KW-0472">Membrane</keyword>
<feature type="transmembrane region" description="Helical" evidence="1">
    <location>
        <begin position="252"/>
        <end position="270"/>
    </location>
</feature>
<dbReference type="AlphaFoldDB" id="A0A497WKX1"/>
<keyword evidence="3" id="KW-1185">Reference proteome</keyword>
<accession>A0A497WKX1</accession>
<dbReference type="Gene3D" id="1.20.1250.20">
    <property type="entry name" value="MFS general substrate transporter like domains"/>
    <property type="match status" value="2"/>
</dbReference>
<keyword evidence="1" id="KW-1133">Transmembrane helix</keyword>
<feature type="transmembrane region" description="Helical" evidence="1">
    <location>
        <begin position="172"/>
        <end position="193"/>
    </location>
</feature>
<feature type="transmembrane region" description="Helical" evidence="1">
    <location>
        <begin position="305"/>
        <end position="329"/>
    </location>
</feature>
<name>A0A497WKX1_9RHOB</name>
<feature type="transmembrane region" description="Helical" evidence="1">
    <location>
        <begin position="149"/>
        <end position="166"/>
    </location>
</feature>
<dbReference type="Pfam" id="PF13347">
    <property type="entry name" value="MFS_2"/>
    <property type="match status" value="1"/>
</dbReference>
<dbReference type="SUPFAM" id="SSF103473">
    <property type="entry name" value="MFS general substrate transporter"/>
    <property type="match status" value="1"/>
</dbReference>
<dbReference type="Proteomes" id="UP000269157">
    <property type="component" value="Unassembled WGS sequence"/>
</dbReference>
<feature type="transmembrane region" description="Helical" evidence="1">
    <location>
        <begin position="79"/>
        <end position="99"/>
    </location>
</feature>
<reference evidence="2 3" key="1">
    <citation type="submission" date="2018-10" db="EMBL/GenBank/DDBJ databases">
        <title>Genomic Encyclopedia of Archaeal and Bacterial Type Strains, Phase II (KMG-II): from individual species to whole genera.</title>
        <authorList>
            <person name="Goeker M."/>
        </authorList>
    </citation>
    <scope>NUCLEOTIDE SEQUENCE [LARGE SCALE GENOMIC DNA]</scope>
    <source>
        <strain evidence="2 3">DSM 29466</strain>
    </source>
</reference>
<organism evidence="2 3">
    <name type="scientific">Litoreibacter meonggei</name>
    <dbReference type="NCBI Taxonomy" id="1049199"/>
    <lineage>
        <taxon>Bacteria</taxon>
        <taxon>Pseudomonadati</taxon>
        <taxon>Pseudomonadota</taxon>
        <taxon>Alphaproteobacteria</taxon>
        <taxon>Rhodobacterales</taxon>
        <taxon>Roseobacteraceae</taxon>
        <taxon>Litoreibacter</taxon>
    </lineage>
</organism>
<keyword evidence="1" id="KW-0812">Transmembrane</keyword>
<dbReference type="InterPro" id="IPR036259">
    <property type="entry name" value="MFS_trans_sf"/>
</dbReference>
<evidence type="ECO:0000313" key="3">
    <source>
        <dbReference type="Proteomes" id="UP000269157"/>
    </source>
</evidence>
<evidence type="ECO:0000256" key="1">
    <source>
        <dbReference type="SAM" id="Phobius"/>
    </source>
</evidence>